<evidence type="ECO:0000256" key="1">
    <source>
        <dbReference type="ARBA" id="ARBA00004123"/>
    </source>
</evidence>
<dbReference type="PANTHER" id="PTHR23240:SF8">
    <property type="entry name" value="PROTEIN ARTEMIS"/>
    <property type="match status" value="1"/>
</dbReference>
<accession>A0A074SUA4</accession>
<evidence type="ECO:0000313" key="16">
    <source>
        <dbReference type="Proteomes" id="UP000027456"/>
    </source>
</evidence>
<evidence type="ECO:0000256" key="6">
    <source>
        <dbReference type="ARBA" id="ARBA00022801"/>
    </source>
</evidence>
<comment type="subcellular location">
    <subcellularLocation>
        <location evidence="1">Nucleus</location>
    </subcellularLocation>
</comment>
<organism evidence="15 16">
    <name type="scientific">Rhizoctonia solani 123E</name>
    <dbReference type="NCBI Taxonomy" id="1423351"/>
    <lineage>
        <taxon>Eukaryota</taxon>
        <taxon>Fungi</taxon>
        <taxon>Dikarya</taxon>
        <taxon>Basidiomycota</taxon>
        <taxon>Agaricomycotina</taxon>
        <taxon>Agaricomycetes</taxon>
        <taxon>Cantharellales</taxon>
        <taxon>Ceratobasidiaceae</taxon>
        <taxon>Rhizoctonia</taxon>
    </lineage>
</organism>
<evidence type="ECO:0000256" key="8">
    <source>
        <dbReference type="ARBA" id="ARBA00023172"/>
    </source>
</evidence>
<protein>
    <recommendedName>
        <fullName evidence="11">Protein artemis</fullName>
    </recommendedName>
    <alternativeName>
        <fullName evidence="12">DNA cross-link repair 1C protein</fullName>
    </alternativeName>
</protein>
<evidence type="ECO:0000313" key="15">
    <source>
        <dbReference type="EMBL" id="KEP53507.1"/>
    </source>
</evidence>
<keyword evidence="16" id="KW-1185">Reference proteome</keyword>
<evidence type="ECO:0000256" key="2">
    <source>
        <dbReference type="ARBA" id="ARBA00010304"/>
    </source>
</evidence>
<comment type="caution">
    <text evidence="15">The sequence shown here is derived from an EMBL/GenBank/DDBJ whole genome shotgun (WGS) entry which is preliminary data.</text>
</comment>
<feature type="compositionally biased region" description="Low complexity" evidence="13">
    <location>
        <begin position="549"/>
        <end position="561"/>
    </location>
</feature>
<sequence length="814" mass="90487">MPVGAPFESHVEPYNQIRVDDFTNTHYRPAWINLLSHIHSDHTQGLNTPSFSSQVVCSKDSKSMLLLLESVDNRINFDNGVISQRKRTFATLQRGGKNHRDLLLALPLNTPTKLDIGPNETAMVTLLDANHCPGSVMFLIEGKRGAILHTGDVRAEPAMISRLAQNDYIAPYLFTNGQQKKQLEAVYLDTASFIGTQVVPSKASAVQGLLGMIGMYPKDTLFYINIWTWGYEDLLIGIADCFNTKIHVDRHKYLILCSIEHYHSSPSFPKCAKPDVFKNILTCDEHETRFHACERYNQCTTIKPTDPEPKRRTHRNSIVKQVPTKRVVWINPGVVASSNWESYIQDVNDQLKEGQFVDTLKVPLSRHSTLTELQSLVALLRPKNLYPTSNMPSLEGLDWACLPGVFAECLTPDGHEKLRCSTLEVLRKRFPDMDSTPDGMAKRVEQVLLKVGHPDSEQDNAVGADEIEWTEARFQRAIKTKEHIETYLPWLFGHQDAPVSEPMQCGLAENPPEASVALPTSPPTTVLTAPKTKPSKMCSTCANCPTCRPKPSNTSSKKNSSIEVRIGGNPLDPVDPMYTPSLTTGSSKTHIVEPSIVPAQRNEQTYSPPPEMPKCRTNLETLSGASAIIVSDGRPKKRLRTGCATSSLRSPSTPPEQPEIMDYSSLNRTQTILNLGASPTPVRFTSSSRLARKIPDSSPNDHTLMDNSQKVFHSSSTSNSRPQTQNVHPTQTIVEPSPYTRLPHNTQHSNDITVISSTLSTATAKSPVLFSESDTRERRRMSKVKERDIRAQLAKLPPDFSRALAATKSGTKHQ</sequence>
<dbReference type="STRING" id="1423351.A0A074SUA4"/>
<dbReference type="GO" id="GO:0006303">
    <property type="term" value="P:double-strand break repair via nonhomologous end joining"/>
    <property type="evidence" value="ECO:0007669"/>
    <property type="project" value="TreeGrafter"/>
</dbReference>
<dbReference type="HOGENOM" id="CLU_346875_0_0_1"/>
<evidence type="ECO:0000256" key="7">
    <source>
        <dbReference type="ARBA" id="ARBA00022839"/>
    </source>
</evidence>
<evidence type="ECO:0000256" key="13">
    <source>
        <dbReference type="SAM" id="MobiDB-lite"/>
    </source>
</evidence>
<comment type="similarity">
    <text evidence="2">Belongs to the DNA repair metallo-beta-lactamase (DRMBL) family.</text>
</comment>
<dbReference type="Pfam" id="PF07522">
    <property type="entry name" value="DRMBL"/>
    <property type="match status" value="1"/>
</dbReference>
<name>A0A074SUA4_9AGAM</name>
<feature type="region of interest" description="Disordered" evidence="13">
    <location>
        <begin position="677"/>
        <end position="730"/>
    </location>
</feature>
<dbReference type="SUPFAM" id="SSF56281">
    <property type="entry name" value="Metallo-hydrolase/oxidoreductase"/>
    <property type="match status" value="1"/>
</dbReference>
<keyword evidence="10" id="KW-0539">Nucleus</keyword>
<keyword evidence="7" id="KW-0269">Exonuclease</keyword>
<dbReference type="GO" id="GO:0035312">
    <property type="term" value="F:5'-3' DNA exonuclease activity"/>
    <property type="evidence" value="ECO:0007669"/>
    <property type="project" value="TreeGrafter"/>
</dbReference>
<keyword evidence="8" id="KW-0233">DNA recombination</keyword>
<dbReference type="Gene3D" id="3.60.15.10">
    <property type="entry name" value="Ribonuclease Z/Hydroxyacylglutathione hydrolase-like"/>
    <property type="match status" value="1"/>
</dbReference>
<reference evidence="15 16" key="1">
    <citation type="submission" date="2013-12" db="EMBL/GenBank/DDBJ databases">
        <authorList>
            <person name="Cubeta M."/>
            <person name="Pakala S."/>
            <person name="Fedorova N."/>
            <person name="Thomas E."/>
            <person name="Dean R."/>
            <person name="Jabaji S."/>
            <person name="Neate S."/>
            <person name="Toda T."/>
            <person name="Tavantzis S."/>
            <person name="Vilgalys R."/>
            <person name="Bharathan N."/>
            <person name="Pakala S."/>
            <person name="Losada L.S."/>
            <person name="Zafar N."/>
            <person name="Nierman W."/>
        </authorList>
    </citation>
    <scope>NUCLEOTIDE SEQUENCE [LARGE SCALE GENOMIC DNA]</scope>
    <source>
        <strain evidence="15 16">123E</strain>
    </source>
</reference>
<dbReference type="GO" id="GO:0006310">
    <property type="term" value="P:DNA recombination"/>
    <property type="evidence" value="ECO:0007669"/>
    <property type="project" value="UniProtKB-KW"/>
</dbReference>
<keyword evidence="4" id="KW-0255">Endonuclease</keyword>
<feature type="domain" description="DNA repair metallo-beta-lactamase" evidence="14">
    <location>
        <begin position="278"/>
        <end position="391"/>
    </location>
</feature>
<keyword evidence="3" id="KW-0540">Nuclease</keyword>
<keyword evidence="6" id="KW-0378">Hydrolase</keyword>
<dbReference type="Proteomes" id="UP000027456">
    <property type="component" value="Unassembled WGS sequence"/>
</dbReference>
<keyword evidence="5" id="KW-0227">DNA damage</keyword>
<dbReference type="InterPro" id="IPR036866">
    <property type="entry name" value="RibonucZ/Hydroxyglut_hydro"/>
</dbReference>
<dbReference type="GO" id="GO:0000723">
    <property type="term" value="P:telomere maintenance"/>
    <property type="evidence" value="ECO:0007669"/>
    <property type="project" value="TreeGrafter"/>
</dbReference>
<dbReference type="Gene3D" id="3.40.50.12650">
    <property type="match status" value="1"/>
</dbReference>
<dbReference type="GO" id="GO:0036297">
    <property type="term" value="P:interstrand cross-link repair"/>
    <property type="evidence" value="ECO:0007669"/>
    <property type="project" value="TreeGrafter"/>
</dbReference>
<evidence type="ECO:0000256" key="5">
    <source>
        <dbReference type="ARBA" id="ARBA00022763"/>
    </source>
</evidence>
<dbReference type="OrthoDB" id="5561659at2759"/>
<evidence type="ECO:0000256" key="11">
    <source>
        <dbReference type="ARBA" id="ARBA00039759"/>
    </source>
</evidence>
<feature type="compositionally biased region" description="Polar residues" evidence="13">
    <location>
        <begin position="697"/>
        <end position="730"/>
    </location>
</feature>
<dbReference type="GO" id="GO:0004519">
    <property type="term" value="F:endonuclease activity"/>
    <property type="evidence" value="ECO:0007669"/>
    <property type="project" value="UniProtKB-KW"/>
</dbReference>
<dbReference type="PANTHER" id="PTHR23240">
    <property type="entry name" value="DNA CROSS-LINK REPAIR PROTEIN PSO2/SNM1-RELATED"/>
    <property type="match status" value="1"/>
</dbReference>
<evidence type="ECO:0000256" key="4">
    <source>
        <dbReference type="ARBA" id="ARBA00022759"/>
    </source>
</evidence>
<evidence type="ECO:0000256" key="12">
    <source>
        <dbReference type="ARBA" id="ARBA00042677"/>
    </source>
</evidence>
<dbReference type="EMBL" id="AZST01000058">
    <property type="protein sequence ID" value="KEP53507.1"/>
    <property type="molecule type" value="Genomic_DNA"/>
</dbReference>
<feature type="region of interest" description="Disordered" evidence="13">
    <location>
        <begin position="549"/>
        <end position="576"/>
    </location>
</feature>
<evidence type="ECO:0000259" key="14">
    <source>
        <dbReference type="Pfam" id="PF07522"/>
    </source>
</evidence>
<evidence type="ECO:0000256" key="10">
    <source>
        <dbReference type="ARBA" id="ARBA00023242"/>
    </source>
</evidence>
<dbReference type="InterPro" id="IPR011084">
    <property type="entry name" value="DRMBL"/>
</dbReference>
<evidence type="ECO:0000256" key="9">
    <source>
        <dbReference type="ARBA" id="ARBA00023204"/>
    </source>
</evidence>
<dbReference type="GO" id="GO:0003684">
    <property type="term" value="F:damaged DNA binding"/>
    <property type="evidence" value="ECO:0007669"/>
    <property type="project" value="TreeGrafter"/>
</dbReference>
<dbReference type="GO" id="GO:0005634">
    <property type="term" value="C:nucleus"/>
    <property type="evidence" value="ECO:0007669"/>
    <property type="project" value="UniProtKB-SubCell"/>
</dbReference>
<evidence type="ECO:0000256" key="3">
    <source>
        <dbReference type="ARBA" id="ARBA00022722"/>
    </source>
</evidence>
<feature type="region of interest" description="Disordered" evidence="13">
    <location>
        <begin position="511"/>
        <end position="532"/>
    </location>
</feature>
<gene>
    <name evidence="15" type="ORF">V565_030020</name>
</gene>
<keyword evidence="9" id="KW-0234">DNA repair</keyword>
<dbReference type="AlphaFoldDB" id="A0A074SUA4"/>
<proteinExistence type="inferred from homology"/>
<feature type="region of interest" description="Disordered" evidence="13">
    <location>
        <begin position="634"/>
        <end position="658"/>
    </location>
</feature>